<organism evidence="1 2">
    <name type="scientific">Mycolicibacterium conceptionense</name>
    <dbReference type="NCBI Taxonomy" id="451644"/>
    <lineage>
        <taxon>Bacteria</taxon>
        <taxon>Bacillati</taxon>
        <taxon>Actinomycetota</taxon>
        <taxon>Actinomycetes</taxon>
        <taxon>Mycobacteriales</taxon>
        <taxon>Mycobacteriaceae</taxon>
        <taxon>Mycolicibacterium</taxon>
    </lineage>
</organism>
<dbReference type="EMBL" id="LFOD01000006">
    <property type="protein sequence ID" value="KMV18680.1"/>
    <property type="molecule type" value="Genomic_DNA"/>
</dbReference>
<dbReference type="Proteomes" id="UP000037594">
    <property type="component" value="Unassembled WGS sequence"/>
</dbReference>
<accession>A0A0J8UEC5</accession>
<gene>
    <name evidence="1" type="ORF">ACT17_09680</name>
</gene>
<dbReference type="AlphaFoldDB" id="A0A0J8UEC5"/>
<reference evidence="1 2" key="1">
    <citation type="submission" date="2015-06" db="EMBL/GenBank/DDBJ databases">
        <title>Genome sequence of Mycobacterium conceptionense strain MLE.</title>
        <authorList>
            <person name="Greninger A.L."/>
            <person name="Cunningham G."/>
            <person name="Chiu C.Y."/>
            <person name="Miller S."/>
        </authorList>
    </citation>
    <scope>NUCLEOTIDE SEQUENCE [LARGE SCALE GENOMIC DNA]</scope>
    <source>
        <strain evidence="1 2">MLE</strain>
    </source>
</reference>
<comment type="caution">
    <text evidence="1">The sequence shown here is derived from an EMBL/GenBank/DDBJ whole genome shotgun (WGS) entry which is preliminary data.</text>
</comment>
<proteinExistence type="predicted"/>
<dbReference type="PATRIC" id="fig|451644.5.peg.1992"/>
<sequence length="110" mass="11910">MIFNDTVNVKLSEKKFVGGTQTTVVVFQGPVPGRVSFLDSKTTFDPAGGKTSSRLQIVLSPFAFVIPPNVGSAGLTMAWGPFTGLFPEGWVEPHYLNGRLHHYEMIAKAA</sequence>
<protein>
    <submittedName>
        <fullName evidence="1">Uncharacterized protein</fullName>
    </submittedName>
</protein>
<evidence type="ECO:0000313" key="1">
    <source>
        <dbReference type="EMBL" id="KMV18680.1"/>
    </source>
</evidence>
<evidence type="ECO:0000313" key="2">
    <source>
        <dbReference type="Proteomes" id="UP000037594"/>
    </source>
</evidence>
<dbReference type="RefSeq" id="WP_048895670.1">
    <property type="nucleotide sequence ID" value="NZ_LFOD01000006.1"/>
</dbReference>
<dbReference type="OrthoDB" id="4634408at2"/>
<name>A0A0J8UEC5_9MYCO</name>